<gene>
    <name evidence="2" type="ORF">SAMN04487947_1175</name>
</gene>
<keyword evidence="1" id="KW-0812">Transmembrane</keyword>
<sequence>MDDAPGLSDQYRMASPWPMFVALGIPISEIGILFDLFPIAVGGLLLFSGSVAGMTRESGYAETPWGPLAVIGVGLLALGGAFLFTALDLQTRGLAIVTSGVLLLFGAVVGHLFVQNRDPGY</sequence>
<proteinExistence type="predicted"/>
<keyword evidence="1" id="KW-0472">Membrane</keyword>
<feature type="transmembrane region" description="Helical" evidence="1">
    <location>
        <begin position="93"/>
        <end position="114"/>
    </location>
</feature>
<protein>
    <recommendedName>
        <fullName evidence="4">Cox cluster protein</fullName>
    </recommendedName>
</protein>
<organism evidence="2 3">
    <name type="scientific">Halogeometricum rufum</name>
    <dbReference type="NCBI Taxonomy" id="553469"/>
    <lineage>
        <taxon>Archaea</taxon>
        <taxon>Methanobacteriati</taxon>
        <taxon>Methanobacteriota</taxon>
        <taxon>Stenosarchaea group</taxon>
        <taxon>Halobacteria</taxon>
        <taxon>Halobacteriales</taxon>
        <taxon>Haloferacaceae</taxon>
        <taxon>Halogeometricum</taxon>
    </lineage>
</organism>
<reference evidence="3" key="1">
    <citation type="submission" date="2016-10" db="EMBL/GenBank/DDBJ databases">
        <authorList>
            <person name="Varghese N."/>
            <person name="Submissions S."/>
        </authorList>
    </citation>
    <scope>NUCLEOTIDE SEQUENCE [LARGE SCALE GENOMIC DNA]</scope>
    <source>
        <strain evidence="3">CGMCC 1.7736</strain>
    </source>
</reference>
<feature type="transmembrane region" description="Helical" evidence="1">
    <location>
        <begin position="68"/>
        <end position="87"/>
    </location>
</feature>
<dbReference type="EMBL" id="FOYT01000001">
    <property type="protein sequence ID" value="SFR41725.1"/>
    <property type="molecule type" value="Genomic_DNA"/>
</dbReference>
<evidence type="ECO:0000313" key="3">
    <source>
        <dbReference type="Proteomes" id="UP000198531"/>
    </source>
</evidence>
<dbReference type="RefSeq" id="WP_089805458.1">
    <property type="nucleotide sequence ID" value="NZ_FOYT01000001.1"/>
</dbReference>
<dbReference type="InterPro" id="IPR055963">
    <property type="entry name" value="DUF7541"/>
</dbReference>
<keyword evidence="3" id="KW-1185">Reference proteome</keyword>
<name>A0A1I6GHP4_9EURY</name>
<dbReference type="AlphaFoldDB" id="A0A1I6GHP4"/>
<dbReference type="OrthoDB" id="206484at2157"/>
<accession>A0A1I6GHP4</accession>
<keyword evidence="1" id="KW-1133">Transmembrane helix</keyword>
<dbReference type="STRING" id="553469.SAMN04487947_1175"/>
<evidence type="ECO:0000256" key="1">
    <source>
        <dbReference type="SAM" id="Phobius"/>
    </source>
</evidence>
<evidence type="ECO:0000313" key="2">
    <source>
        <dbReference type="EMBL" id="SFR41725.1"/>
    </source>
</evidence>
<evidence type="ECO:0008006" key="4">
    <source>
        <dbReference type="Google" id="ProtNLM"/>
    </source>
</evidence>
<feature type="transmembrane region" description="Helical" evidence="1">
    <location>
        <begin position="20"/>
        <end position="47"/>
    </location>
</feature>
<dbReference type="Pfam" id="PF24396">
    <property type="entry name" value="DUF7541"/>
    <property type="match status" value="1"/>
</dbReference>
<dbReference type="Proteomes" id="UP000198531">
    <property type="component" value="Unassembled WGS sequence"/>
</dbReference>